<sequence length="115" mass="13909">MAQVFNFNEYQMKRSSEKKLHDDRLVVAVYRSVVFYVHMYIDEDYENPSEHLTTDTDLRRLYKGDRGKFMETMEALRKHWDLIAEEDDFTHRKEFEHLSTIGHLCSYIEKKVKAL</sequence>
<dbReference type="InterPro" id="IPR036736">
    <property type="entry name" value="ACP-like_sf"/>
</dbReference>
<dbReference type="Gene3D" id="1.10.1200.10">
    <property type="entry name" value="ACP-like"/>
    <property type="match status" value="1"/>
</dbReference>
<dbReference type="EMBL" id="CP026118">
    <property type="protein sequence ID" value="QAS51263.1"/>
    <property type="molecule type" value="Genomic_DNA"/>
</dbReference>
<gene>
    <name evidence="1" type="ORF">HLI_03065</name>
</gene>
<proteinExistence type="predicted"/>
<organism evidence="1 2">
    <name type="scientific">Halobacillus litoralis</name>
    <dbReference type="NCBI Taxonomy" id="45668"/>
    <lineage>
        <taxon>Bacteria</taxon>
        <taxon>Bacillati</taxon>
        <taxon>Bacillota</taxon>
        <taxon>Bacilli</taxon>
        <taxon>Bacillales</taxon>
        <taxon>Bacillaceae</taxon>
        <taxon>Halobacillus</taxon>
    </lineage>
</organism>
<dbReference type="Proteomes" id="UP000287756">
    <property type="component" value="Chromosome"/>
</dbReference>
<dbReference type="OrthoDB" id="2967156at2"/>
<evidence type="ECO:0000313" key="2">
    <source>
        <dbReference type="Proteomes" id="UP000287756"/>
    </source>
</evidence>
<reference evidence="1 2" key="1">
    <citation type="submission" date="2018-01" db="EMBL/GenBank/DDBJ databases">
        <title>The whole genome sequencing and assembly of Halobacillus litoralis ERB031 strain.</title>
        <authorList>
            <person name="Lee S.-J."/>
            <person name="Park M.-K."/>
            <person name="Kim J.-Y."/>
            <person name="Lee Y.-J."/>
            <person name="Yi H."/>
            <person name="Bahn Y.-S."/>
            <person name="Kim J.F."/>
            <person name="Lee D.-W."/>
        </authorList>
    </citation>
    <scope>NUCLEOTIDE SEQUENCE [LARGE SCALE GENOMIC DNA]</scope>
    <source>
        <strain evidence="1 2">ERB 031</strain>
    </source>
</reference>
<dbReference type="RefSeq" id="WP_128523018.1">
    <property type="nucleotide sequence ID" value="NZ_CANLVY010000003.1"/>
</dbReference>
<dbReference type="AlphaFoldDB" id="A0A410M9B2"/>
<dbReference type="KEGG" id="hli:HLI_03065"/>
<name>A0A410M9B2_9BACI</name>
<evidence type="ECO:0000313" key="1">
    <source>
        <dbReference type="EMBL" id="QAS51263.1"/>
    </source>
</evidence>
<protein>
    <submittedName>
        <fullName evidence="1">Uncharacterized protein</fullName>
    </submittedName>
</protein>
<accession>A0A410M9B2</accession>